<feature type="chain" id="PRO_5041950403" description="Tyrosine-protein kinase ephrin type A/B receptor-like domain-containing protein" evidence="2">
    <location>
        <begin position="24"/>
        <end position="354"/>
    </location>
</feature>
<accession>A0AAD8BVF1</accession>
<feature type="domain" description="Tyrosine-protein kinase ephrin type A/B receptor-like" evidence="3">
    <location>
        <begin position="246"/>
        <end position="290"/>
    </location>
</feature>
<reference evidence="4" key="1">
    <citation type="journal article" date="2023" name="PLoS Negl. Trop. Dis.">
        <title>A genome sequence for Biomphalaria pfeifferi, the major vector snail for the human-infecting parasite Schistosoma mansoni.</title>
        <authorList>
            <person name="Bu L."/>
            <person name="Lu L."/>
            <person name="Laidemitt M.R."/>
            <person name="Zhang S.M."/>
            <person name="Mutuku M."/>
            <person name="Mkoji G."/>
            <person name="Steinauer M."/>
            <person name="Loker E.S."/>
        </authorList>
    </citation>
    <scope>NUCLEOTIDE SEQUENCE</scope>
    <source>
        <strain evidence="4">KasaAsao</strain>
    </source>
</reference>
<keyword evidence="5" id="KW-1185">Reference proteome</keyword>
<dbReference type="SMART" id="SM01411">
    <property type="entry name" value="Ephrin_rec_like"/>
    <property type="match status" value="1"/>
</dbReference>
<evidence type="ECO:0000313" key="4">
    <source>
        <dbReference type="EMBL" id="KAK0061393.1"/>
    </source>
</evidence>
<protein>
    <recommendedName>
        <fullName evidence="3">Tyrosine-protein kinase ephrin type A/B receptor-like domain-containing protein</fullName>
    </recommendedName>
</protein>
<dbReference type="Gene3D" id="2.10.50.10">
    <property type="entry name" value="Tumor Necrosis Factor Receptor, subunit A, domain 2"/>
    <property type="match status" value="1"/>
</dbReference>
<dbReference type="EMBL" id="JASAOG010000030">
    <property type="protein sequence ID" value="KAK0061393.1"/>
    <property type="molecule type" value="Genomic_DNA"/>
</dbReference>
<organism evidence="4 5">
    <name type="scientific">Biomphalaria pfeifferi</name>
    <name type="common">Bloodfluke planorb</name>
    <name type="synonym">Freshwater snail</name>
    <dbReference type="NCBI Taxonomy" id="112525"/>
    <lineage>
        <taxon>Eukaryota</taxon>
        <taxon>Metazoa</taxon>
        <taxon>Spiralia</taxon>
        <taxon>Lophotrochozoa</taxon>
        <taxon>Mollusca</taxon>
        <taxon>Gastropoda</taxon>
        <taxon>Heterobranchia</taxon>
        <taxon>Euthyneura</taxon>
        <taxon>Panpulmonata</taxon>
        <taxon>Hygrophila</taxon>
        <taxon>Lymnaeoidea</taxon>
        <taxon>Planorbidae</taxon>
        <taxon>Biomphalaria</taxon>
    </lineage>
</organism>
<keyword evidence="1" id="KW-0812">Transmembrane</keyword>
<dbReference type="InterPro" id="IPR011641">
    <property type="entry name" value="Tyr-kin_ephrin_A/B_rcpt-like"/>
</dbReference>
<feature type="signal peptide" evidence="2">
    <location>
        <begin position="1"/>
        <end position="23"/>
    </location>
</feature>
<dbReference type="Proteomes" id="UP001233172">
    <property type="component" value="Unassembled WGS sequence"/>
</dbReference>
<dbReference type="AlphaFoldDB" id="A0AAD8BVF1"/>
<evidence type="ECO:0000313" key="5">
    <source>
        <dbReference type="Proteomes" id="UP001233172"/>
    </source>
</evidence>
<dbReference type="Pfam" id="PF07699">
    <property type="entry name" value="Ephrin_rec_like"/>
    <property type="match status" value="1"/>
</dbReference>
<keyword evidence="1" id="KW-1133">Transmembrane helix</keyword>
<comment type="caution">
    <text evidence="4">The sequence shown here is derived from an EMBL/GenBank/DDBJ whole genome shotgun (WGS) entry which is preliminary data.</text>
</comment>
<evidence type="ECO:0000256" key="1">
    <source>
        <dbReference type="SAM" id="Phobius"/>
    </source>
</evidence>
<evidence type="ECO:0000256" key="2">
    <source>
        <dbReference type="SAM" id="SignalP"/>
    </source>
</evidence>
<reference evidence="4" key="2">
    <citation type="submission" date="2023-04" db="EMBL/GenBank/DDBJ databases">
        <authorList>
            <person name="Bu L."/>
            <person name="Lu L."/>
            <person name="Laidemitt M.R."/>
            <person name="Zhang S.M."/>
            <person name="Mutuku M."/>
            <person name="Mkoji G."/>
            <person name="Steinauer M."/>
            <person name="Loker E.S."/>
        </authorList>
    </citation>
    <scope>NUCLEOTIDE SEQUENCE</scope>
    <source>
        <strain evidence="4">KasaAsao</strain>
        <tissue evidence="4">Whole Snail</tissue>
    </source>
</reference>
<proteinExistence type="predicted"/>
<keyword evidence="1" id="KW-0472">Membrane</keyword>
<gene>
    <name evidence="4" type="ORF">Bpfe_009199</name>
</gene>
<sequence>MESIFHIQLIVGLSLFILDLIDCHKTLKLSMCPAEDYDVGNGKLMLKGVVSYKLKCHPGHAAPWGYQSPTFSFSCKVGMHGMTVPRGCIKFTFAQRRVSYNINLMGVTNNANATKLCSSDLISIESTYNETVQTGSTSTLTRGYFSECHVLNNSVQVEMMLIDLPAHGGVTENVSQSEWQLVLRSYAKLKPLFSEYVTLQPVDVSKGPLPEITSATVHSYYCKENLGYRQDGNLHICVGCGRGWWMNTRTKTCHPCGPGYYNNEESATDCKVCEVRFLYAPWASISPDDCFPRESKPFDRSKHKALVFPFVYILILIIILVLGSKMLVGRRQAQKASLIICLEFGAALHRITQS</sequence>
<keyword evidence="2" id="KW-0732">Signal</keyword>
<name>A0AAD8BVF1_BIOPF</name>
<feature type="transmembrane region" description="Helical" evidence="1">
    <location>
        <begin position="306"/>
        <end position="328"/>
    </location>
</feature>
<evidence type="ECO:0000259" key="3">
    <source>
        <dbReference type="Pfam" id="PF07699"/>
    </source>
</evidence>